<dbReference type="EMBL" id="LR797093">
    <property type="protein sequence ID" value="CAB4186371.1"/>
    <property type="molecule type" value="Genomic_DNA"/>
</dbReference>
<protein>
    <submittedName>
        <fullName evidence="1">Uncharacterized protein</fullName>
    </submittedName>
</protein>
<name>A0A6J5QYA6_9CAUD</name>
<proteinExistence type="predicted"/>
<gene>
    <name evidence="1" type="ORF">UFOVP1145_17</name>
</gene>
<organism evidence="1">
    <name type="scientific">uncultured Caudovirales phage</name>
    <dbReference type="NCBI Taxonomy" id="2100421"/>
    <lineage>
        <taxon>Viruses</taxon>
        <taxon>Duplodnaviria</taxon>
        <taxon>Heunggongvirae</taxon>
        <taxon>Uroviricota</taxon>
        <taxon>Caudoviricetes</taxon>
        <taxon>Peduoviridae</taxon>
        <taxon>Maltschvirus</taxon>
        <taxon>Maltschvirus maltsch</taxon>
    </lineage>
</organism>
<sequence length="137" mass="14056">MATTTALSNTVSVTINSVDLSDQVTSATINQQFDELETTAMGATAHSFVKGLESSTITLDFLNSYAASEVYATLQAAYGTVVTCVLKPTTAAVSATNPSFTASILVNNLTPINGAVGDLSTQSITFTCTSTVAIATT</sequence>
<accession>A0A6J5QYA6</accession>
<evidence type="ECO:0000313" key="1">
    <source>
        <dbReference type="EMBL" id="CAB4186371.1"/>
    </source>
</evidence>
<reference evidence="1" key="1">
    <citation type="submission" date="2020-05" db="EMBL/GenBank/DDBJ databases">
        <authorList>
            <person name="Chiriac C."/>
            <person name="Salcher M."/>
            <person name="Ghai R."/>
            <person name="Kavagutti S V."/>
        </authorList>
    </citation>
    <scope>NUCLEOTIDE SEQUENCE</scope>
</reference>